<dbReference type="SUPFAM" id="SSF56529">
    <property type="entry name" value="FAH"/>
    <property type="match status" value="1"/>
</dbReference>
<dbReference type="InterPro" id="IPR036663">
    <property type="entry name" value="Fumarylacetoacetase_C_sf"/>
</dbReference>
<dbReference type="Proteomes" id="UP000268857">
    <property type="component" value="Unassembled WGS sequence"/>
</dbReference>
<dbReference type="EMBL" id="RSCJ01000001">
    <property type="protein sequence ID" value="RUR86748.1"/>
    <property type="molecule type" value="Genomic_DNA"/>
</dbReference>
<dbReference type="STRING" id="211165.GCA_000317285_05100"/>
<dbReference type="RefSeq" id="WP_016874335.1">
    <property type="nucleotide sequence ID" value="NZ_AJLN01000116.1"/>
</dbReference>
<dbReference type="GO" id="GO:0016853">
    <property type="term" value="F:isomerase activity"/>
    <property type="evidence" value="ECO:0007669"/>
    <property type="project" value="UniProtKB-KW"/>
</dbReference>
<accession>A0A3S5K2J1</accession>
<reference evidence="2 3" key="1">
    <citation type="journal article" date="2019" name="Genome Biol. Evol.">
        <title>Day and night: Metabolic profiles and evolutionary relationships of six axenic non-marine cyanobacteria.</title>
        <authorList>
            <person name="Will S.E."/>
            <person name="Henke P."/>
            <person name="Boedeker C."/>
            <person name="Huang S."/>
            <person name="Brinkmann H."/>
            <person name="Rohde M."/>
            <person name="Jarek M."/>
            <person name="Friedl T."/>
            <person name="Seufert S."/>
            <person name="Schumacher M."/>
            <person name="Overmann J."/>
            <person name="Neumann-Schaal M."/>
            <person name="Petersen J."/>
        </authorList>
    </citation>
    <scope>NUCLEOTIDE SEQUENCE [LARGE SCALE GENOMIC DNA]</scope>
    <source>
        <strain evidence="2 3">PCC 6912</strain>
    </source>
</reference>
<dbReference type="Pfam" id="PF01557">
    <property type="entry name" value="FAA_hydrolase"/>
    <property type="match status" value="1"/>
</dbReference>
<keyword evidence="2" id="KW-0413">Isomerase</keyword>
<evidence type="ECO:0000313" key="3">
    <source>
        <dbReference type="Proteomes" id="UP000268857"/>
    </source>
</evidence>
<evidence type="ECO:0000313" key="2">
    <source>
        <dbReference type="EMBL" id="RUR86748.1"/>
    </source>
</evidence>
<proteinExistence type="predicted"/>
<keyword evidence="3" id="KW-1185">Reference proteome</keyword>
<dbReference type="Gene3D" id="3.90.850.10">
    <property type="entry name" value="Fumarylacetoacetase-like, C-terminal domain"/>
    <property type="match status" value="1"/>
</dbReference>
<dbReference type="PANTHER" id="PTHR43211:SF1">
    <property type="entry name" value="BLL6422 PROTEIN"/>
    <property type="match status" value="1"/>
</dbReference>
<organism evidence="2 3">
    <name type="scientific">Chlorogloeopsis fritschii PCC 6912</name>
    <dbReference type="NCBI Taxonomy" id="211165"/>
    <lineage>
        <taxon>Bacteria</taxon>
        <taxon>Bacillati</taxon>
        <taxon>Cyanobacteriota</taxon>
        <taxon>Cyanophyceae</taxon>
        <taxon>Nostocales</taxon>
        <taxon>Chlorogloeopsidaceae</taxon>
        <taxon>Chlorogloeopsis</taxon>
    </lineage>
</organism>
<evidence type="ECO:0000259" key="1">
    <source>
        <dbReference type="Pfam" id="PF01557"/>
    </source>
</evidence>
<name>A0A3S5K2J1_CHLFR</name>
<feature type="domain" description="Fumarylacetoacetase-like C-terminal" evidence="1">
    <location>
        <begin position="145"/>
        <end position="332"/>
    </location>
</feature>
<sequence length="332" mass="36961">MKLVTFVPRLEPQATATVGVVLDGDTVVNLQAGRQMIAGSSSPFFVDMLAFLDAGEAAREAAQQVIDFVCTQRPPEITYSLCDVQLLSPVPQPRSLRDCLVFEKHLIQATRSVISWYLPPLAKLDTWLEKLRGRSLFSPPKFWYDSPVYYKGNPFSVVGADAKVHWPAYTQKLDYELEIGIFIGKKGRNITEGAARSYIAGYTIFNDFSARDIQIQEMKCRLGPAKGKDFDTGNAIGPYLITPDEVPQPYNLTMSAKVNGEKWSQGNSNSMHFTFEEIIAYISKDETLYPGEFIGSGTVGNGCGLELNRWLKRTDVVELEVESLGVLRNVIV</sequence>
<gene>
    <name evidence="2" type="ORF">PCC6912_01910</name>
</gene>
<dbReference type="PANTHER" id="PTHR43211">
    <property type="entry name" value="FUMARYLACETOACETATE HYDROLASE"/>
    <property type="match status" value="1"/>
</dbReference>
<comment type="caution">
    <text evidence="2">The sequence shown here is derived from an EMBL/GenBank/DDBJ whole genome shotgun (WGS) entry which is preliminary data.</text>
</comment>
<dbReference type="InterPro" id="IPR011234">
    <property type="entry name" value="Fumarylacetoacetase-like_C"/>
</dbReference>
<protein>
    <submittedName>
        <fullName evidence="2">2-hydroxyhepta-2,4-diene-1,7-dioate isomerase</fullName>
    </submittedName>
</protein>
<dbReference type="AlphaFoldDB" id="A0A3S5K2J1"/>
<dbReference type="OrthoDB" id="9805307at2"/>